<evidence type="ECO:0000256" key="4">
    <source>
        <dbReference type="ARBA" id="ARBA00022490"/>
    </source>
</evidence>
<feature type="binding site" evidence="10">
    <location>
        <position position="195"/>
    </location>
    <ligand>
        <name>Zn(2+)</name>
        <dbReference type="ChEBI" id="CHEBI:29105"/>
        <label>1</label>
    </ligand>
</feature>
<evidence type="ECO:0000256" key="1">
    <source>
        <dbReference type="ARBA" id="ARBA00004496"/>
    </source>
</evidence>
<dbReference type="NCBIfam" id="TIGR01880">
    <property type="entry name" value="Ac-peptdase-euk"/>
    <property type="match status" value="1"/>
</dbReference>
<dbReference type="AlphaFoldDB" id="A0A2A4K8E3"/>
<dbReference type="InterPro" id="IPR010159">
    <property type="entry name" value="N-acyl_aa_amidohydrolase"/>
</dbReference>
<keyword evidence="11" id="KW-0732">Signal</keyword>
<comment type="caution">
    <text evidence="13">The sequence shown here is derived from an EMBL/GenBank/DDBJ whole genome shotgun (WGS) entry which is preliminary data.</text>
</comment>
<dbReference type="GO" id="GO:0004046">
    <property type="term" value="F:aminoacylase activity"/>
    <property type="evidence" value="ECO:0007669"/>
    <property type="project" value="UniProtKB-EC"/>
</dbReference>
<feature type="binding site" evidence="10">
    <location>
        <position position="133"/>
    </location>
    <ligand>
        <name>Zn(2+)</name>
        <dbReference type="ChEBI" id="CHEBI:29105"/>
        <label>1</label>
    </ligand>
</feature>
<feature type="binding site" evidence="10">
    <location>
        <position position="168"/>
    </location>
    <ligand>
        <name>Zn(2+)</name>
        <dbReference type="ChEBI" id="CHEBI:29105"/>
        <label>2</label>
    </ligand>
</feature>
<evidence type="ECO:0000256" key="5">
    <source>
        <dbReference type="ARBA" id="ARBA00022723"/>
    </source>
</evidence>
<dbReference type="PIRSF" id="PIRSF036696">
    <property type="entry name" value="ACY-1"/>
    <property type="match status" value="1"/>
</dbReference>
<dbReference type="EMBL" id="NWSH01000030">
    <property type="protein sequence ID" value="PCG80544.1"/>
    <property type="molecule type" value="Genomic_DNA"/>
</dbReference>
<evidence type="ECO:0000256" key="9">
    <source>
        <dbReference type="PIRSR" id="PIRSR036696-1"/>
    </source>
</evidence>
<dbReference type="InterPro" id="IPR002933">
    <property type="entry name" value="Peptidase_M20"/>
</dbReference>
<evidence type="ECO:0000259" key="12">
    <source>
        <dbReference type="Pfam" id="PF07687"/>
    </source>
</evidence>
<dbReference type="SUPFAM" id="SSF53187">
    <property type="entry name" value="Zn-dependent exopeptidases"/>
    <property type="match status" value="1"/>
</dbReference>
<dbReference type="EMBL" id="NWSH01000030">
    <property type="protein sequence ID" value="PCG80545.1"/>
    <property type="molecule type" value="Genomic_DNA"/>
</dbReference>
<comment type="similarity">
    <text evidence="2">Belongs to the peptidase M20A family.</text>
</comment>
<reference evidence="13" key="1">
    <citation type="submission" date="2017-09" db="EMBL/GenBank/DDBJ databases">
        <title>Contemporary evolution of a Lepidopteran species, Heliothis virescens, in response to modern agricultural practices.</title>
        <authorList>
            <person name="Fritz M.L."/>
            <person name="Deyonke A.M."/>
            <person name="Papanicolaou A."/>
            <person name="Micinski S."/>
            <person name="Westbrook J."/>
            <person name="Gould F."/>
        </authorList>
    </citation>
    <scope>NUCLEOTIDE SEQUENCE [LARGE SCALE GENOMIC DNA]</scope>
    <source>
        <strain evidence="13">HvINT-</strain>
        <tissue evidence="13">Whole body</tissue>
    </source>
</reference>
<dbReference type="Gene3D" id="3.30.70.360">
    <property type="match status" value="1"/>
</dbReference>
<protein>
    <recommendedName>
        <fullName evidence="3">N-acyl-aliphatic-L-amino acid amidohydrolase</fullName>
        <ecNumber evidence="3">3.5.1.14</ecNumber>
    </recommendedName>
    <alternativeName>
        <fullName evidence="8">N-acyl-L-amino-acid amidohydrolase</fullName>
    </alternativeName>
</protein>
<feature type="binding site" evidence="10">
    <location>
        <position position="100"/>
    </location>
    <ligand>
        <name>Zn(2+)</name>
        <dbReference type="ChEBI" id="CHEBI:29105"/>
        <label>1</label>
    </ligand>
</feature>
<evidence type="ECO:0000256" key="11">
    <source>
        <dbReference type="SAM" id="SignalP"/>
    </source>
</evidence>
<organism evidence="13">
    <name type="scientific">Heliothis virescens</name>
    <name type="common">Tobacco budworm moth</name>
    <dbReference type="NCBI Taxonomy" id="7102"/>
    <lineage>
        <taxon>Eukaryota</taxon>
        <taxon>Metazoa</taxon>
        <taxon>Ecdysozoa</taxon>
        <taxon>Arthropoda</taxon>
        <taxon>Hexapoda</taxon>
        <taxon>Insecta</taxon>
        <taxon>Pterygota</taxon>
        <taxon>Neoptera</taxon>
        <taxon>Endopterygota</taxon>
        <taxon>Lepidoptera</taxon>
        <taxon>Glossata</taxon>
        <taxon>Ditrysia</taxon>
        <taxon>Noctuoidea</taxon>
        <taxon>Noctuidae</taxon>
        <taxon>Heliothinae</taxon>
        <taxon>Heliothis</taxon>
    </lineage>
</organism>
<sequence length="430" mass="48336">MFKSLILLGFLFLLRRSNGELSQDKYAKYLSYPSVERFREYISIDTSKEENLRYAVDFWIRQAIEIGIPYAVYSPAGKPIFVATVEGTDPSLPSIMLNSHMDVVKVDAKEWTYPPFTAHMDSNGDIYGRGTQDTKDVGIQLIETIRRLRRDNVTLARTLHLTVMPDEESGGYHGLKAFVKTDEFKALNVGFALDEGLPSSDDSLVATYVDRRPWQMEFTIHGKGGHGYTMPVGSAMEQTYKFISLVMAYRETQKQIANSVKTSDYGEYTSVNINMLDGGLAPNIIPSSIKVVVDMRLAVKSDAEEMESMVYSWMQEAGNDTEISYIRQEKQSAATAIDDTNPYWVSMNNTLNDLGIMITPVVCPATSDMLVLRNLGIPAFGFTTKSNTIARLHAKDEYQNVETFLRGIDIYTELVKNLGNIKSEIIKKTC</sequence>
<dbReference type="InterPro" id="IPR001261">
    <property type="entry name" value="ArgE/DapE_CS"/>
</dbReference>
<dbReference type="GO" id="GO:0005737">
    <property type="term" value="C:cytoplasm"/>
    <property type="evidence" value="ECO:0007669"/>
    <property type="project" value="UniProtKB-SubCell"/>
</dbReference>
<feature type="active site" evidence="9">
    <location>
        <position position="102"/>
    </location>
</feature>
<evidence type="ECO:0000256" key="3">
    <source>
        <dbReference type="ARBA" id="ARBA00011913"/>
    </source>
</evidence>
<feature type="active site" description="Proton acceptor" evidence="9">
    <location>
        <position position="167"/>
    </location>
</feature>
<dbReference type="PANTHER" id="PTHR45892:SF1">
    <property type="entry name" value="AMINOACYLASE-1"/>
    <property type="match status" value="1"/>
</dbReference>
<dbReference type="InterPro" id="IPR036264">
    <property type="entry name" value="Bact_exopeptidase_dim_dom"/>
</dbReference>
<feature type="binding site" evidence="10">
    <location>
        <position position="133"/>
    </location>
    <ligand>
        <name>Zn(2+)</name>
        <dbReference type="ChEBI" id="CHEBI:29105"/>
        <label>2</label>
    </ligand>
</feature>
<keyword evidence="5 10" id="KW-0479">Metal-binding</keyword>
<feature type="domain" description="Peptidase M20 dimerisation" evidence="12">
    <location>
        <begin position="215"/>
        <end position="319"/>
    </location>
</feature>
<dbReference type="EC" id="3.5.1.14" evidence="3"/>
<evidence type="ECO:0000256" key="2">
    <source>
        <dbReference type="ARBA" id="ARBA00006247"/>
    </source>
</evidence>
<evidence type="ECO:0000256" key="8">
    <source>
        <dbReference type="ARBA" id="ARBA00029656"/>
    </source>
</evidence>
<evidence type="ECO:0000256" key="7">
    <source>
        <dbReference type="ARBA" id="ARBA00022833"/>
    </source>
</evidence>
<feature type="signal peptide" evidence="11">
    <location>
        <begin position="1"/>
        <end position="19"/>
    </location>
</feature>
<evidence type="ECO:0000313" key="13">
    <source>
        <dbReference type="EMBL" id="PCG80545.1"/>
    </source>
</evidence>
<dbReference type="STRING" id="7102.A0A2A4K8E3"/>
<dbReference type="PANTHER" id="PTHR45892">
    <property type="entry name" value="AMINOACYLASE-1"/>
    <property type="match status" value="1"/>
</dbReference>
<dbReference type="Pfam" id="PF01546">
    <property type="entry name" value="Peptidase_M20"/>
    <property type="match status" value="1"/>
</dbReference>
<dbReference type="PROSITE" id="PS00758">
    <property type="entry name" value="ARGE_DAPE_CPG2_1"/>
    <property type="match status" value="1"/>
</dbReference>
<feature type="chain" id="PRO_5013508169" description="N-acyl-aliphatic-L-amino acid amidohydrolase" evidence="11">
    <location>
        <begin position="20"/>
        <end position="430"/>
    </location>
</feature>
<evidence type="ECO:0000256" key="6">
    <source>
        <dbReference type="ARBA" id="ARBA00022801"/>
    </source>
</evidence>
<comment type="subcellular location">
    <subcellularLocation>
        <location evidence="1">Cytoplasm</location>
    </subcellularLocation>
</comment>
<dbReference type="Gene3D" id="1.10.150.900">
    <property type="match status" value="1"/>
</dbReference>
<dbReference type="Pfam" id="PF07687">
    <property type="entry name" value="M20_dimer"/>
    <property type="match status" value="1"/>
</dbReference>
<keyword evidence="7 10" id="KW-0862">Zinc</keyword>
<accession>A0A2A4K8E3</accession>
<gene>
    <name evidence="13" type="ORF">B5V51_6550</name>
</gene>
<evidence type="ECO:0000256" key="10">
    <source>
        <dbReference type="PIRSR" id="PIRSR036696-2"/>
    </source>
</evidence>
<dbReference type="GO" id="GO:0006520">
    <property type="term" value="P:amino acid metabolic process"/>
    <property type="evidence" value="ECO:0007669"/>
    <property type="project" value="InterPro"/>
</dbReference>
<dbReference type="GO" id="GO:0046872">
    <property type="term" value="F:metal ion binding"/>
    <property type="evidence" value="ECO:0007669"/>
    <property type="project" value="UniProtKB-KW"/>
</dbReference>
<dbReference type="Gene3D" id="3.40.630.10">
    <property type="entry name" value="Zn peptidases"/>
    <property type="match status" value="1"/>
</dbReference>
<dbReference type="InterPro" id="IPR011650">
    <property type="entry name" value="Peptidase_M20_dimer"/>
</dbReference>
<comment type="cofactor">
    <cofactor evidence="10">
        <name>Zn(2+)</name>
        <dbReference type="ChEBI" id="CHEBI:29105"/>
    </cofactor>
    <text evidence="10">Binds 2 Zn(2+) ions per subunit.</text>
</comment>
<keyword evidence="6" id="KW-0378">Hydrolase</keyword>
<keyword evidence="4" id="KW-0963">Cytoplasm</keyword>
<dbReference type="InterPro" id="IPR052083">
    <property type="entry name" value="Aminoacylase-1_M20A"/>
</dbReference>
<feature type="binding site" evidence="10">
    <location>
        <position position="393"/>
    </location>
    <ligand>
        <name>Zn(2+)</name>
        <dbReference type="ChEBI" id="CHEBI:29105"/>
        <label>2</label>
    </ligand>
</feature>
<dbReference type="SUPFAM" id="SSF55031">
    <property type="entry name" value="Bacterial exopeptidase dimerisation domain"/>
    <property type="match status" value="1"/>
</dbReference>
<proteinExistence type="inferred from homology"/>
<name>A0A2A4K8E3_HELVI</name>